<evidence type="ECO:0000313" key="1">
    <source>
        <dbReference type="EnsemblPlants" id="Kaladp0066s0104.1.v1.1"/>
    </source>
</evidence>
<sequence length="151" mass="17038">MEGLSGGDGSFIVGLSILLNGELKGYFKGGKNLHLGDPLLPFLFVITMEILSRKHFLKFRDGLLDYLIQDPKAKISLFFVNGILVFVKSNNKSIFIIRRYLDWFSSVASMAINSRKTSLYCAWLSARDKSYIVDSLNMSLGSRHLESRYSS</sequence>
<organism evidence="1 2">
    <name type="scientific">Kalanchoe fedtschenkoi</name>
    <name type="common">Lavender scallops</name>
    <name type="synonym">South American air plant</name>
    <dbReference type="NCBI Taxonomy" id="63787"/>
    <lineage>
        <taxon>Eukaryota</taxon>
        <taxon>Viridiplantae</taxon>
        <taxon>Streptophyta</taxon>
        <taxon>Embryophyta</taxon>
        <taxon>Tracheophyta</taxon>
        <taxon>Spermatophyta</taxon>
        <taxon>Magnoliopsida</taxon>
        <taxon>eudicotyledons</taxon>
        <taxon>Gunneridae</taxon>
        <taxon>Pentapetalae</taxon>
        <taxon>Saxifragales</taxon>
        <taxon>Crassulaceae</taxon>
        <taxon>Kalanchoe</taxon>
    </lineage>
</organism>
<dbReference type="OMA" id="GFFASHR"/>
<dbReference type="AlphaFoldDB" id="A0A7N0UHV5"/>
<dbReference type="Gramene" id="Kaladp0066s0104.1.v1.1">
    <property type="protein sequence ID" value="Kaladp0066s0104.1.v1.1"/>
    <property type="gene ID" value="Kaladp0066s0104.v1.1"/>
</dbReference>
<name>A0A7N0UHV5_KALFE</name>
<protein>
    <submittedName>
        <fullName evidence="1">Uncharacterized protein</fullName>
    </submittedName>
</protein>
<dbReference type="EnsemblPlants" id="Kaladp0066s0104.1.v1.1">
    <property type="protein sequence ID" value="Kaladp0066s0104.1.v1.1"/>
    <property type="gene ID" value="Kaladp0066s0104.v1.1"/>
</dbReference>
<dbReference type="Proteomes" id="UP000594263">
    <property type="component" value="Unplaced"/>
</dbReference>
<proteinExistence type="predicted"/>
<keyword evidence="2" id="KW-1185">Reference proteome</keyword>
<evidence type="ECO:0000313" key="2">
    <source>
        <dbReference type="Proteomes" id="UP000594263"/>
    </source>
</evidence>
<accession>A0A7N0UHV5</accession>
<reference evidence="1" key="1">
    <citation type="submission" date="2021-01" db="UniProtKB">
        <authorList>
            <consortium name="EnsemblPlants"/>
        </authorList>
    </citation>
    <scope>IDENTIFICATION</scope>
</reference>